<evidence type="ECO:0000313" key="1">
    <source>
        <dbReference type="EMBL" id="CAF1051023.1"/>
    </source>
</evidence>
<dbReference type="Proteomes" id="UP000663852">
    <property type="component" value="Unassembled WGS sequence"/>
</dbReference>
<organism evidence="1 2">
    <name type="scientific">Adineta ricciae</name>
    <name type="common">Rotifer</name>
    <dbReference type="NCBI Taxonomy" id="249248"/>
    <lineage>
        <taxon>Eukaryota</taxon>
        <taxon>Metazoa</taxon>
        <taxon>Spiralia</taxon>
        <taxon>Gnathifera</taxon>
        <taxon>Rotifera</taxon>
        <taxon>Eurotatoria</taxon>
        <taxon>Bdelloidea</taxon>
        <taxon>Adinetida</taxon>
        <taxon>Adinetidae</taxon>
        <taxon>Adineta</taxon>
    </lineage>
</organism>
<name>A0A814KGF0_ADIRI</name>
<reference evidence="1" key="1">
    <citation type="submission" date="2021-02" db="EMBL/GenBank/DDBJ databases">
        <authorList>
            <person name="Nowell W R."/>
        </authorList>
    </citation>
    <scope>NUCLEOTIDE SEQUENCE</scope>
</reference>
<evidence type="ECO:0000313" key="2">
    <source>
        <dbReference type="Proteomes" id="UP000663852"/>
    </source>
</evidence>
<sequence length="202" mass="23963">MKFNKNYDLSKRTFVRSDAFEKVKRTLPYPSILSSIRETEQVTKATSRLLQVATTNELDNDVVVLRLNSSTRPSSVSLTAAIRHFLDKGLPSLTLYEEICLVNQLIHHRSGASLTFTDAQLYVEQYVIRIALRNFRHKMLYVQSDYFYDFLLKYPQIILKHRQWFQDFQPTLMPTNTDRIHLKKWQLATILHAHWNLERRLY</sequence>
<comment type="caution">
    <text evidence="1">The sequence shown here is derived from an EMBL/GenBank/DDBJ whole genome shotgun (WGS) entry which is preliminary data.</text>
</comment>
<dbReference type="AlphaFoldDB" id="A0A814KGF0"/>
<protein>
    <submittedName>
        <fullName evidence="1">Uncharacterized protein</fullName>
    </submittedName>
</protein>
<dbReference type="OrthoDB" id="5964980at2759"/>
<dbReference type="EMBL" id="CAJNOJ010000078">
    <property type="protein sequence ID" value="CAF1051023.1"/>
    <property type="molecule type" value="Genomic_DNA"/>
</dbReference>
<gene>
    <name evidence="1" type="ORF">EDS130_LOCUS17426</name>
</gene>
<accession>A0A814KGF0</accession>
<proteinExistence type="predicted"/>